<dbReference type="GO" id="GO:0005634">
    <property type="term" value="C:nucleus"/>
    <property type="evidence" value="ECO:0007669"/>
    <property type="project" value="TreeGrafter"/>
</dbReference>
<dbReference type="CDD" id="cd05251">
    <property type="entry name" value="NmrA_like_SDR_a"/>
    <property type="match status" value="1"/>
</dbReference>
<dbReference type="InterPro" id="IPR051164">
    <property type="entry name" value="NmrA-like_oxidored"/>
</dbReference>
<dbReference type="PANTHER" id="PTHR42748">
    <property type="entry name" value="NITROGEN METABOLITE REPRESSION PROTEIN NMRA FAMILY MEMBER"/>
    <property type="match status" value="1"/>
</dbReference>
<keyword evidence="5" id="KW-1185">Reference proteome</keyword>
<feature type="domain" description="NmrA-like" evidence="3">
    <location>
        <begin position="3"/>
        <end position="293"/>
    </location>
</feature>
<comment type="similarity">
    <text evidence="1">Belongs to the NmrA-type oxidoreductase family.</text>
</comment>
<evidence type="ECO:0000313" key="5">
    <source>
        <dbReference type="Proteomes" id="UP000695562"/>
    </source>
</evidence>
<dbReference type="Pfam" id="PF05368">
    <property type="entry name" value="NmrA"/>
    <property type="match status" value="1"/>
</dbReference>
<dbReference type="Gene3D" id="3.90.25.10">
    <property type="entry name" value="UDP-galactose 4-epimerase, domain 1"/>
    <property type="match status" value="1"/>
</dbReference>
<dbReference type="EMBL" id="AJWJ01000155">
    <property type="protein sequence ID" value="KAF2074276.1"/>
    <property type="molecule type" value="Genomic_DNA"/>
</dbReference>
<proteinExistence type="inferred from homology"/>
<dbReference type="SUPFAM" id="SSF51735">
    <property type="entry name" value="NAD(P)-binding Rossmann-fold domains"/>
    <property type="match status" value="1"/>
</dbReference>
<evidence type="ECO:0000256" key="1">
    <source>
        <dbReference type="ARBA" id="ARBA00006328"/>
    </source>
</evidence>
<keyword evidence="2" id="KW-0521">NADP</keyword>
<dbReference type="OrthoDB" id="3358371at2759"/>
<gene>
    <name evidence="4" type="ORF">CYY_004409</name>
</gene>
<dbReference type="Proteomes" id="UP000695562">
    <property type="component" value="Unassembled WGS sequence"/>
</dbReference>
<protein>
    <recommendedName>
        <fullName evidence="3">NmrA-like domain-containing protein</fullName>
    </recommendedName>
</protein>
<accession>A0A8J4Q5E6</accession>
<dbReference type="InterPro" id="IPR036291">
    <property type="entry name" value="NAD(P)-bd_dom_sf"/>
</dbReference>
<evidence type="ECO:0000259" key="3">
    <source>
        <dbReference type="Pfam" id="PF05368"/>
    </source>
</evidence>
<reference evidence="4" key="1">
    <citation type="submission" date="2020-01" db="EMBL/GenBank/DDBJ databases">
        <title>Development of genomics and gene disruption for Polysphondylium violaceum indicates a role for the polyketide synthase stlB in stalk morphogenesis.</title>
        <authorList>
            <person name="Narita B."/>
            <person name="Kawabe Y."/>
            <person name="Kin K."/>
            <person name="Saito T."/>
            <person name="Gibbs R."/>
            <person name="Kuspa A."/>
            <person name="Muzny D."/>
            <person name="Queller D."/>
            <person name="Richards S."/>
            <person name="Strassman J."/>
            <person name="Sucgang R."/>
            <person name="Worley K."/>
            <person name="Schaap P."/>
        </authorList>
    </citation>
    <scope>NUCLEOTIDE SEQUENCE</scope>
    <source>
        <strain evidence="4">QSvi11</strain>
    </source>
</reference>
<dbReference type="PANTHER" id="PTHR42748:SF7">
    <property type="entry name" value="NMRA LIKE REDOX SENSOR 1-RELATED"/>
    <property type="match status" value="1"/>
</dbReference>
<dbReference type="AlphaFoldDB" id="A0A8J4Q5E6"/>
<sequence length="301" mass="32833">MSTKSVISVFGSTGAQGGSVLNSLLLQGKFQLRALTRDVDSEKAQALKQKGVELVKIDLSDSAEEIQKALQGSHGVFLVTPISPNESEHGKKVAQAAKDANVKHFVFSSLSHVKKITNGRLEVPHFDSKAEVEEFARKLSLENPGFVSSFVYIPFYAQNLNTWFVPRKDQNGDYSITLPLDPAGKPLEVGDVKNVGPIVAEIFTDAKKYSGVAIPFAGSVVTPSQLVESVSKNVGQPVKYNYVPPSVYGTFPFPFAKEMANMFQFYSESGAFPKLDLSIAPKITKLTTLDEYLAKNPIKLE</sequence>
<dbReference type="Gene3D" id="3.40.50.720">
    <property type="entry name" value="NAD(P)-binding Rossmann-like Domain"/>
    <property type="match status" value="1"/>
</dbReference>
<name>A0A8J4Q5E6_9MYCE</name>
<dbReference type="InterPro" id="IPR008030">
    <property type="entry name" value="NmrA-like"/>
</dbReference>
<evidence type="ECO:0000256" key="2">
    <source>
        <dbReference type="ARBA" id="ARBA00022857"/>
    </source>
</evidence>
<organism evidence="4 5">
    <name type="scientific">Polysphondylium violaceum</name>
    <dbReference type="NCBI Taxonomy" id="133409"/>
    <lineage>
        <taxon>Eukaryota</taxon>
        <taxon>Amoebozoa</taxon>
        <taxon>Evosea</taxon>
        <taxon>Eumycetozoa</taxon>
        <taxon>Dictyostelia</taxon>
        <taxon>Dictyosteliales</taxon>
        <taxon>Dictyosteliaceae</taxon>
        <taxon>Polysphondylium</taxon>
    </lineage>
</organism>
<comment type="caution">
    <text evidence="4">The sequence shown here is derived from an EMBL/GenBank/DDBJ whole genome shotgun (WGS) entry which is preliminary data.</text>
</comment>
<evidence type="ECO:0000313" key="4">
    <source>
        <dbReference type="EMBL" id="KAF2074276.1"/>
    </source>
</evidence>